<organism evidence="1 2">
    <name type="scientific">Clostridium sartagoforme AAU1</name>
    <dbReference type="NCBI Taxonomy" id="1202534"/>
    <lineage>
        <taxon>Bacteria</taxon>
        <taxon>Bacillati</taxon>
        <taxon>Bacillota</taxon>
        <taxon>Clostridia</taxon>
        <taxon>Eubacteriales</taxon>
        <taxon>Clostridiaceae</taxon>
        <taxon>Clostridium</taxon>
    </lineage>
</organism>
<dbReference type="RefSeq" id="WP_016206376.1">
    <property type="nucleotide sequence ID" value="NZ_ASRV01000050.1"/>
</dbReference>
<dbReference type="AlphaFoldDB" id="R9CEG8"/>
<dbReference type="PATRIC" id="fig|1202534.3.peg.920"/>
<keyword evidence="2" id="KW-1185">Reference proteome</keyword>
<evidence type="ECO:0000313" key="2">
    <source>
        <dbReference type="Proteomes" id="UP000013988"/>
    </source>
</evidence>
<accession>R9CEG8</accession>
<sequence length="115" mass="13298">MILAVETARLEYKIKQYNSNYIDNFELPNINKIHLLEDNRELFENLEAGIACLAEDLNESTFNEIGSLIEQLLMFILSDKKTLMNSDYGTVLLHLNQVKNMEIGIVYISFLLKII</sequence>
<reference evidence="1 2" key="1">
    <citation type="submission" date="2013-03" db="EMBL/GenBank/DDBJ databases">
        <title>Whole genome shotgun sequencing of Clostridium sartagoforme AAU1.</title>
        <authorList>
            <person name="Joshi C.G."/>
            <person name="Duggirala S.M."/>
            <person name="Nathani N.M."/>
            <person name="Bhatt V.D."/>
            <person name="Patel A.K."/>
            <person name="Pandya P.R."/>
            <person name="KaPatel J.A."/>
        </authorList>
    </citation>
    <scope>NUCLEOTIDE SEQUENCE [LARGE SCALE GENOMIC DNA]</scope>
    <source>
        <strain evidence="1 2">AAU1</strain>
    </source>
</reference>
<name>R9CEG8_9CLOT</name>
<dbReference type="Proteomes" id="UP000013988">
    <property type="component" value="Unassembled WGS sequence"/>
</dbReference>
<proteinExistence type="predicted"/>
<evidence type="ECO:0000313" key="1">
    <source>
        <dbReference type="EMBL" id="EOR27390.1"/>
    </source>
</evidence>
<dbReference type="EMBL" id="ASRV01000050">
    <property type="protein sequence ID" value="EOR27390.1"/>
    <property type="molecule type" value="Genomic_DNA"/>
</dbReference>
<gene>
    <name evidence="1" type="ORF">A500_04586</name>
</gene>
<protein>
    <submittedName>
        <fullName evidence="1">Uncharacterized protein</fullName>
    </submittedName>
</protein>
<comment type="caution">
    <text evidence="1">The sequence shown here is derived from an EMBL/GenBank/DDBJ whole genome shotgun (WGS) entry which is preliminary data.</text>
</comment>